<dbReference type="EMBL" id="WVUK01000059">
    <property type="protein sequence ID" value="KAF7491537.1"/>
    <property type="molecule type" value="Genomic_DNA"/>
</dbReference>
<protein>
    <submittedName>
        <fullName evidence="3 4">CUE domain-containing protein 1</fullName>
    </submittedName>
</protein>
<dbReference type="InterPro" id="IPR040192">
    <property type="entry name" value="CUEDC1"/>
</dbReference>
<dbReference type="GO" id="GO:0043130">
    <property type="term" value="F:ubiquitin binding"/>
    <property type="evidence" value="ECO:0007669"/>
    <property type="project" value="InterPro"/>
</dbReference>
<evidence type="ECO:0000259" key="2">
    <source>
        <dbReference type="PROSITE" id="PS51140"/>
    </source>
</evidence>
<evidence type="ECO:0000313" key="5">
    <source>
        <dbReference type="EnsemblMetazoa" id="KAF7491537.1"/>
    </source>
</evidence>
<evidence type="ECO:0000256" key="1">
    <source>
        <dbReference type="SAM" id="MobiDB-lite"/>
    </source>
</evidence>
<dbReference type="AlphaFoldDB" id="A0A131ZSR4"/>
<evidence type="ECO:0000313" key="4">
    <source>
        <dbReference type="EMBL" id="KPL96808.1"/>
    </source>
</evidence>
<dbReference type="Gene3D" id="1.10.8.10">
    <property type="entry name" value="DNA helicase RuvA subunit, C-terminal domain"/>
    <property type="match status" value="1"/>
</dbReference>
<dbReference type="PANTHER" id="PTHR13467:SF3">
    <property type="entry name" value="CUE DOMAIN-CONTAINING PROTEIN 1"/>
    <property type="match status" value="1"/>
</dbReference>
<feature type="region of interest" description="Disordered" evidence="1">
    <location>
        <begin position="297"/>
        <end position="326"/>
    </location>
</feature>
<dbReference type="InterPro" id="IPR003892">
    <property type="entry name" value="CUE"/>
</dbReference>
<dbReference type="Proteomes" id="UP000616769">
    <property type="component" value="Unassembled WGS sequence"/>
</dbReference>
<dbReference type="PROSITE" id="PS51140">
    <property type="entry name" value="CUE"/>
    <property type="match status" value="1"/>
</dbReference>
<feature type="domain" description="CUE" evidence="2">
    <location>
        <begin position="13"/>
        <end position="56"/>
    </location>
</feature>
<reference evidence="6" key="2">
    <citation type="journal article" date="2020" name="PLoS Negl. Trop. Dis.">
        <title>High-quality nuclear genome for Sarcoptes scabiei-A critical resource for a neglected parasite.</title>
        <authorList>
            <person name="Korhonen P.K."/>
            <person name="Gasser R.B."/>
            <person name="Ma G."/>
            <person name="Wang T."/>
            <person name="Stroehlein A.J."/>
            <person name="Young N.D."/>
            <person name="Ang C.S."/>
            <person name="Fernando D.D."/>
            <person name="Lu H.C."/>
            <person name="Taylor S."/>
            <person name="Reynolds S.L."/>
            <person name="Mofiz E."/>
            <person name="Najaraj S.H."/>
            <person name="Gowda H."/>
            <person name="Madugundu A."/>
            <person name="Renuse S."/>
            <person name="Holt D."/>
            <person name="Pandey A."/>
            <person name="Papenfuss A.T."/>
            <person name="Fischer K."/>
        </authorList>
    </citation>
    <scope>NUCLEOTIDE SEQUENCE [LARGE SCALE GENOMIC DNA]</scope>
</reference>
<feature type="compositionally biased region" description="Low complexity" evidence="1">
    <location>
        <begin position="301"/>
        <end position="324"/>
    </location>
</feature>
<name>A0A131ZSR4_SARSC</name>
<dbReference type="EnsemblMetazoa" id="SSS_6373s_mrna">
    <property type="protein sequence ID" value="KAF7491537.1"/>
    <property type="gene ID" value="SSS_6373"/>
</dbReference>
<reference evidence="3" key="3">
    <citation type="submission" date="2020-01" db="EMBL/GenBank/DDBJ databases">
        <authorList>
            <person name="Korhonen P.K.K."/>
            <person name="Guangxu M.G."/>
            <person name="Wang T.W."/>
            <person name="Stroehlein A.J.S."/>
            <person name="Young N.D."/>
            <person name="Ang C.-S.A."/>
            <person name="Fernando D.W.F."/>
            <person name="Lu H.L."/>
            <person name="Taylor S.T."/>
            <person name="Ehtesham M.E.M."/>
            <person name="Najaraj S.H.N."/>
            <person name="Harsha G.H.G."/>
            <person name="Madugundu A.M."/>
            <person name="Renuse S.R."/>
            <person name="Holt D.H."/>
            <person name="Pandey A.P."/>
            <person name="Papenfuss A.P."/>
            <person name="Gasser R.B.G."/>
            <person name="Fischer K.F."/>
        </authorList>
    </citation>
    <scope>NUCLEOTIDE SEQUENCE</scope>
    <source>
        <strain evidence="3">SSS_KF_BRIS2020</strain>
    </source>
</reference>
<sequence length="341" mass="39243">MFNANSSDITQLEFNQAMSDFKHMFPDMPEEKIESVLRANNGVVDSTIDQLLFINQEESQKKNSFQDSSKKDDTLYKQNIFVDDGLGTSSFKSCGKNLNFITENKISKDSLRFKHRWEPPILGELAPDFLRITLNNTQKKLANLNLASADTHQINSSFLQQKMEENQRNRQMTSSSVDPEMAQYLEDERFAILLQNEEFVRELRMNQEFMSSLATENYHQSSNQNSDPSSSITNFLDSDAAFKERLRNMGKVSKKKFNQIAKIFSKGMRKNFKQFDSSANANDKYFYQDLSNDNYEDVVPSSSETRQTSSTSSRATTARTNYTSGHTIENSNFEDYTVKRL</sequence>
<accession>A0A131ZSR4</accession>
<dbReference type="InterPro" id="IPR009060">
    <property type="entry name" value="UBA-like_sf"/>
</dbReference>
<dbReference type="OMA" id="WQRGGNK"/>
<gene>
    <name evidence="4" type="ORF">QR98_0001780</name>
    <name evidence="3" type="ORF">SSS_6373</name>
</gene>
<dbReference type="EMBL" id="JXLN01000082">
    <property type="protein sequence ID" value="KPL96808.1"/>
    <property type="molecule type" value="Genomic_DNA"/>
</dbReference>
<organism evidence="4 7">
    <name type="scientific">Sarcoptes scabiei</name>
    <name type="common">Itch mite</name>
    <name type="synonym">Acarus scabiei</name>
    <dbReference type="NCBI Taxonomy" id="52283"/>
    <lineage>
        <taxon>Eukaryota</taxon>
        <taxon>Metazoa</taxon>
        <taxon>Ecdysozoa</taxon>
        <taxon>Arthropoda</taxon>
        <taxon>Chelicerata</taxon>
        <taxon>Arachnida</taxon>
        <taxon>Acari</taxon>
        <taxon>Acariformes</taxon>
        <taxon>Sarcoptiformes</taxon>
        <taxon>Astigmata</taxon>
        <taxon>Psoroptidia</taxon>
        <taxon>Sarcoptoidea</taxon>
        <taxon>Sarcoptidae</taxon>
        <taxon>Sarcoptinae</taxon>
        <taxon>Sarcoptes</taxon>
    </lineage>
</organism>
<dbReference type="Pfam" id="PF02845">
    <property type="entry name" value="CUE"/>
    <property type="match status" value="1"/>
</dbReference>
<dbReference type="SMART" id="SM00546">
    <property type="entry name" value="CUE"/>
    <property type="match status" value="1"/>
</dbReference>
<evidence type="ECO:0000313" key="6">
    <source>
        <dbReference type="Proteomes" id="UP000070412"/>
    </source>
</evidence>
<dbReference type="Proteomes" id="UP000070412">
    <property type="component" value="Unassembled WGS sequence"/>
</dbReference>
<dbReference type="PANTHER" id="PTHR13467">
    <property type="entry name" value="CUE DOMAIN CONTAINING PROTEIN 1"/>
    <property type="match status" value="1"/>
</dbReference>
<proteinExistence type="predicted"/>
<dbReference type="SUPFAM" id="SSF46934">
    <property type="entry name" value="UBA-like"/>
    <property type="match status" value="1"/>
</dbReference>
<evidence type="ECO:0000313" key="7">
    <source>
        <dbReference type="Proteomes" id="UP000616769"/>
    </source>
</evidence>
<reference evidence="4 7" key="1">
    <citation type="journal article" date="2015" name="Parasit. Vectors">
        <title>Draft genome of the scabies mite.</title>
        <authorList>
            <person name="Rider S.D.Jr."/>
            <person name="Morgan M.S."/>
            <person name="Arlian L.G."/>
        </authorList>
    </citation>
    <scope>NUCLEOTIDE SEQUENCE [LARGE SCALE GENOMIC DNA]</scope>
    <source>
        <strain evidence="4">Arlian Lab</strain>
    </source>
</reference>
<dbReference type="CDD" id="cd14366">
    <property type="entry name" value="CUE_CUED1"/>
    <property type="match status" value="1"/>
</dbReference>
<reference evidence="5" key="4">
    <citation type="submission" date="2022-06" db="UniProtKB">
        <authorList>
            <consortium name="EnsemblMetazoa"/>
        </authorList>
    </citation>
    <scope>IDENTIFICATION</scope>
</reference>
<dbReference type="OrthoDB" id="5794653at2759"/>
<keyword evidence="6" id="KW-1185">Reference proteome</keyword>
<dbReference type="InterPro" id="IPR040195">
    <property type="entry name" value="CUE_CUED1"/>
</dbReference>
<evidence type="ECO:0000313" key="3">
    <source>
        <dbReference type="EMBL" id="KAF7491537.1"/>
    </source>
</evidence>
<dbReference type="VEuPathDB" id="VectorBase:SSCA007491"/>